<gene>
    <name evidence="1" type="ORF">GNZ18_24010</name>
</gene>
<evidence type="ECO:0000313" key="1">
    <source>
        <dbReference type="EMBL" id="MUN39637.1"/>
    </source>
</evidence>
<dbReference type="Proteomes" id="UP000432015">
    <property type="component" value="Unassembled WGS sequence"/>
</dbReference>
<reference evidence="1 2" key="1">
    <citation type="submission" date="2019-11" db="EMBL/GenBank/DDBJ databases">
        <authorList>
            <person name="Cao P."/>
        </authorList>
    </citation>
    <scope>NUCLEOTIDE SEQUENCE [LARGE SCALE GENOMIC DNA]</scope>
    <source>
        <strain evidence="1 2">NEAU-AAG5</strain>
    </source>
</reference>
<dbReference type="RefSeq" id="WP_156218766.1">
    <property type="nucleotide sequence ID" value="NZ_WOFH01000008.1"/>
</dbReference>
<evidence type="ECO:0000313" key="2">
    <source>
        <dbReference type="Proteomes" id="UP000432015"/>
    </source>
</evidence>
<dbReference type="EMBL" id="WOFH01000008">
    <property type="protein sequence ID" value="MUN39637.1"/>
    <property type="molecule type" value="Genomic_DNA"/>
</dbReference>
<comment type="caution">
    <text evidence="1">The sequence shown here is derived from an EMBL/GenBank/DDBJ whole genome shotgun (WGS) entry which is preliminary data.</text>
</comment>
<accession>A0A7K1L5E0</accession>
<keyword evidence="2" id="KW-1185">Reference proteome</keyword>
<sequence>MTRQITPGFSVLSLENRIAVLERQVALLTEAATLMAAALEGTPLDPPSDGGAEPAPLRRARELLLLPPLRSGAHR</sequence>
<organism evidence="1 2">
    <name type="scientific">Actinomadura litoris</name>
    <dbReference type="NCBI Taxonomy" id="2678616"/>
    <lineage>
        <taxon>Bacteria</taxon>
        <taxon>Bacillati</taxon>
        <taxon>Actinomycetota</taxon>
        <taxon>Actinomycetes</taxon>
        <taxon>Streptosporangiales</taxon>
        <taxon>Thermomonosporaceae</taxon>
        <taxon>Actinomadura</taxon>
    </lineage>
</organism>
<protein>
    <submittedName>
        <fullName evidence="1">Uncharacterized protein</fullName>
    </submittedName>
</protein>
<name>A0A7K1L5E0_9ACTN</name>
<proteinExistence type="predicted"/>
<dbReference type="AlphaFoldDB" id="A0A7K1L5E0"/>